<feature type="compositionally biased region" description="Polar residues" evidence="1">
    <location>
        <begin position="216"/>
        <end position="227"/>
    </location>
</feature>
<dbReference type="Proteomes" id="UP000192927">
    <property type="component" value="Unassembled WGS sequence"/>
</dbReference>
<proteinExistence type="predicted"/>
<accession>A0A1W5D0U8</accession>
<evidence type="ECO:0000313" key="2">
    <source>
        <dbReference type="EMBL" id="SLM36748.1"/>
    </source>
</evidence>
<feature type="region of interest" description="Disordered" evidence="1">
    <location>
        <begin position="216"/>
        <end position="239"/>
    </location>
</feature>
<name>A0A1W5D0U8_9LECA</name>
<dbReference type="EMBL" id="FWEW01001295">
    <property type="protein sequence ID" value="SLM36748.1"/>
    <property type="molecule type" value="Genomic_DNA"/>
</dbReference>
<feature type="compositionally biased region" description="Polar residues" evidence="1">
    <location>
        <begin position="25"/>
        <end position="41"/>
    </location>
</feature>
<reference evidence="3" key="1">
    <citation type="submission" date="2017-03" db="EMBL/GenBank/DDBJ databases">
        <authorList>
            <person name="Sharma R."/>
            <person name="Thines M."/>
        </authorList>
    </citation>
    <scope>NUCLEOTIDE SEQUENCE [LARGE SCALE GENOMIC DNA]</scope>
</reference>
<sequence>MTRLQAFENNTEAPRPLSARKDSPANLNDTLSSQSRGNKSSKLPDPPVFTDGKNLTWEVWETKIWDKLEVNADYYPTALSQIAYVASRVEGDAAEHIHGRRQDRAGKPYTSVNKLLKHLAGIYEDQDVKLTAQNAYKNLQMRITKLFATFYSNFAWITSMLPYDEHTLMDDLKDRLVQQLQDALALCGADFEDMTSLKAYLQQTDKAQHSLYLQQQNNCKESSPATSKSKDLANLSQTTTATRPTLAAVPAVPVT</sequence>
<organism evidence="2 3">
    <name type="scientific">Lasallia pustulata</name>
    <dbReference type="NCBI Taxonomy" id="136370"/>
    <lineage>
        <taxon>Eukaryota</taxon>
        <taxon>Fungi</taxon>
        <taxon>Dikarya</taxon>
        <taxon>Ascomycota</taxon>
        <taxon>Pezizomycotina</taxon>
        <taxon>Lecanoromycetes</taxon>
        <taxon>OSLEUM clade</taxon>
        <taxon>Umbilicariomycetidae</taxon>
        <taxon>Umbilicariales</taxon>
        <taxon>Umbilicariaceae</taxon>
        <taxon>Lasallia</taxon>
    </lineage>
</organism>
<evidence type="ECO:0000256" key="1">
    <source>
        <dbReference type="SAM" id="MobiDB-lite"/>
    </source>
</evidence>
<evidence type="ECO:0000313" key="3">
    <source>
        <dbReference type="Proteomes" id="UP000192927"/>
    </source>
</evidence>
<dbReference type="AlphaFoldDB" id="A0A1W5D0U8"/>
<keyword evidence="3" id="KW-1185">Reference proteome</keyword>
<protein>
    <submittedName>
        <fullName evidence="2">Uncharacterized protein</fullName>
    </submittedName>
</protein>
<feature type="region of interest" description="Disordered" evidence="1">
    <location>
        <begin position="1"/>
        <end position="48"/>
    </location>
</feature>